<evidence type="ECO:0000259" key="1">
    <source>
        <dbReference type="Pfam" id="PF02627"/>
    </source>
</evidence>
<dbReference type="InterPro" id="IPR029032">
    <property type="entry name" value="AhpD-like"/>
</dbReference>
<dbReference type="Pfam" id="PF02627">
    <property type="entry name" value="CMD"/>
    <property type="match status" value="1"/>
</dbReference>
<dbReference type="OrthoDB" id="9129225at2"/>
<evidence type="ECO:0000313" key="3">
    <source>
        <dbReference type="Proteomes" id="UP000015346"/>
    </source>
</evidence>
<protein>
    <recommendedName>
        <fullName evidence="1">Carboxymuconolactone decarboxylase-like domain-containing protein</fullName>
    </recommendedName>
</protein>
<feature type="domain" description="Carboxymuconolactone decarboxylase-like" evidence="1">
    <location>
        <begin position="41"/>
        <end position="118"/>
    </location>
</feature>
<dbReference type="RefSeq" id="WP_021099175.1">
    <property type="nucleotide sequence ID" value="NZ_KE557324.1"/>
</dbReference>
<dbReference type="Proteomes" id="UP000015346">
    <property type="component" value="Unassembled WGS sequence"/>
</dbReference>
<organism evidence="2 3">
    <name type="scientific">Rubellimicrobium thermophilum DSM 16684</name>
    <dbReference type="NCBI Taxonomy" id="1123069"/>
    <lineage>
        <taxon>Bacteria</taxon>
        <taxon>Pseudomonadati</taxon>
        <taxon>Pseudomonadota</taxon>
        <taxon>Alphaproteobacteria</taxon>
        <taxon>Rhodobacterales</taxon>
        <taxon>Roseobacteraceae</taxon>
        <taxon>Rubellimicrobium</taxon>
    </lineage>
</organism>
<dbReference type="STRING" id="1123069.ruthe_03118"/>
<dbReference type="HOGENOM" id="CLU_082760_3_0_5"/>
<comment type="caution">
    <text evidence="2">The sequence shown here is derived from an EMBL/GenBank/DDBJ whole genome shotgun (WGS) entry which is preliminary data.</text>
</comment>
<accession>S9QTA7</accession>
<name>S9QTA7_9RHOB</name>
<dbReference type="EMBL" id="AOLV01000038">
    <property type="protein sequence ID" value="EPX82893.1"/>
    <property type="molecule type" value="Genomic_DNA"/>
</dbReference>
<dbReference type="PANTHER" id="PTHR34846:SF11">
    <property type="entry name" value="4-CARBOXYMUCONOLACTONE DECARBOXYLASE FAMILY PROTEIN (AFU_ORTHOLOGUE AFUA_6G11590)"/>
    <property type="match status" value="1"/>
</dbReference>
<dbReference type="InterPro" id="IPR003779">
    <property type="entry name" value="CMD-like"/>
</dbReference>
<sequence>MGRLATLDPAQMDDAQKALHDRIAARRGGVRGPFNAWLHSPELCDRVESLGAYLRFETDIPMALKEIAVLLVARAFTSQYMWRAHVRFALRHGLTQEQIDAIRERREPPLRSDAERIVYDFASELLRDHQVSDRSWNALVGLFDARRAVEFTALIGNFCMVALALNAFRVDLPDGDEALLPA</sequence>
<dbReference type="AlphaFoldDB" id="S9QTA7"/>
<dbReference type="SUPFAM" id="SSF69118">
    <property type="entry name" value="AhpD-like"/>
    <property type="match status" value="1"/>
</dbReference>
<evidence type="ECO:0000313" key="2">
    <source>
        <dbReference type="EMBL" id="EPX82893.1"/>
    </source>
</evidence>
<proteinExistence type="predicted"/>
<gene>
    <name evidence="2" type="ORF">ruthe_03118</name>
</gene>
<keyword evidence="3" id="KW-1185">Reference proteome</keyword>
<dbReference type="PANTHER" id="PTHR34846">
    <property type="entry name" value="4-CARBOXYMUCONOLACTONE DECARBOXYLASE FAMILY PROTEIN (AFU_ORTHOLOGUE AFUA_6G11590)"/>
    <property type="match status" value="1"/>
</dbReference>
<dbReference type="GO" id="GO:0051920">
    <property type="term" value="F:peroxiredoxin activity"/>
    <property type="evidence" value="ECO:0007669"/>
    <property type="project" value="InterPro"/>
</dbReference>
<dbReference type="Gene3D" id="1.20.1290.10">
    <property type="entry name" value="AhpD-like"/>
    <property type="match status" value="1"/>
</dbReference>
<reference evidence="2 3" key="1">
    <citation type="journal article" date="2013" name="Stand. Genomic Sci.">
        <title>Genome sequence of the reddish-pigmented Rubellimicrobium thermophilum type strain (DSM 16684(T)), a member of the Roseobacter clade.</title>
        <authorList>
            <person name="Fiebig A."/>
            <person name="Riedel T."/>
            <person name="Gronow S."/>
            <person name="Petersen J."/>
            <person name="Klenk H.P."/>
            <person name="Goker M."/>
        </authorList>
    </citation>
    <scope>NUCLEOTIDE SEQUENCE [LARGE SCALE GENOMIC DNA]</scope>
    <source>
        <strain evidence="2 3">DSM 16684</strain>
    </source>
</reference>